<feature type="region of interest" description="Disordered" evidence="1">
    <location>
        <begin position="64"/>
        <end position="119"/>
    </location>
</feature>
<organism evidence="2 3">
    <name type="scientific">Synaphobranchus kaupii</name>
    <name type="common">Kaup's arrowtooth eel</name>
    <dbReference type="NCBI Taxonomy" id="118154"/>
    <lineage>
        <taxon>Eukaryota</taxon>
        <taxon>Metazoa</taxon>
        <taxon>Chordata</taxon>
        <taxon>Craniata</taxon>
        <taxon>Vertebrata</taxon>
        <taxon>Euteleostomi</taxon>
        <taxon>Actinopterygii</taxon>
        <taxon>Neopterygii</taxon>
        <taxon>Teleostei</taxon>
        <taxon>Anguilliformes</taxon>
        <taxon>Synaphobranchidae</taxon>
        <taxon>Synaphobranchus</taxon>
    </lineage>
</organism>
<comment type="caution">
    <text evidence="2">The sequence shown here is derived from an EMBL/GenBank/DDBJ whole genome shotgun (WGS) entry which is preliminary data.</text>
</comment>
<keyword evidence="3" id="KW-1185">Reference proteome</keyword>
<proteinExistence type="predicted"/>
<evidence type="ECO:0000313" key="2">
    <source>
        <dbReference type="EMBL" id="KAJ8371160.1"/>
    </source>
</evidence>
<name>A0A9Q1J6B1_SYNKA</name>
<dbReference type="EMBL" id="JAINUF010000003">
    <property type="protein sequence ID" value="KAJ8371160.1"/>
    <property type="molecule type" value="Genomic_DNA"/>
</dbReference>
<protein>
    <submittedName>
        <fullName evidence="2">Uncharacterized protein</fullName>
    </submittedName>
</protein>
<feature type="region of interest" description="Disordered" evidence="1">
    <location>
        <begin position="1"/>
        <end position="20"/>
    </location>
</feature>
<evidence type="ECO:0000313" key="3">
    <source>
        <dbReference type="Proteomes" id="UP001152622"/>
    </source>
</evidence>
<sequence length="179" mass="19908">MFVPRWGGKKRRYEEPNTQRAVTHAKRSGCQDVVKVGCGICALRERVTVLRGDTADLSLPTRAAGAGRKWGTESASPGARSKARFERAARPLNPTSKRSRKQPQDSRRGEAGKAQPRQTLITICRQVRLPSERQRRANALHLRRVPLPGALTKPHQSLHSDSQAQLGKKGPLLEMYNNC</sequence>
<dbReference type="Proteomes" id="UP001152622">
    <property type="component" value="Chromosome 3"/>
</dbReference>
<dbReference type="AlphaFoldDB" id="A0A9Q1J6B1"/>
<feature type="compositionally biased region" description="Basic and acidic residues" evidence="1">
    <location>
        <begin position="102"/>
        <end position="111"/>
    </location>
</feature>
<gene>
    <name evidence="2" type="ORF">SKAU_G00111880</name>
</gene>
<evidence type="ECO:0000256" key="1">
    <source>
        <dbReference type="SAM" id="MobiDB-lite"/>
    </source>
</evidence>
<accession>A0A9Q1J6B1</accession>
<reference evidence="2" key="1">
    <citation type="journal article" date="2023" name="Science">
        <title>Genome structures resolve the early diversification of teleost fishes.</title>
        <authorList>
            <person name="Parey E."/>
            <person name="Louis A."/>
            <person name="Montfort J."/>
            <person name="Bouchez O."/>
            <person name="Roques C."/>
            <person name="Iampietro C."/>
            <person name="Lluch J."/>
            <person name="Castinel A."/>
            <person name="Donnadieu C."/>
            <person name="Desvignes T."/>
            <person name="Floi Bucao C."/>
            <person name="Jouanno E."/>
            <person name="Wen M."/>
            <person name="Mejri S."/>
            <person name="Dirks R."/>
            <person name="Jansen H."/>
            <person name="Henkel C."/>
            <person name="Chen W.J."/>
            <person name="Zahm M."/>
            <person name="Cabau C."/>
            <person name="Klopp C."/>
            <person name="Thompson A.W."/>
            <person name="Robinson-Rechavi M."/>
            <person name="Braasch I."/>
            <person name="Lecointre G."/>
            <person name="Bobe J."/>
            <person name="Postlethwait J.H."/>
            <person name="Berthelot C."/>
            <person name="Roest Crollius H."/>
            <person name="Guiguen Y."/>
        </authorList>
    </citation>
    <scope>NUCLEOTIDE SEQUENCE</scope>
    <source>
        <strain evidence="2">WJC10195</strain>
    </source>
</reference>